<dbReference type="VEuPathDB" id="VectorBase:GPPI019924"/>
<proteinExistence type="predicted"/>
<organism evidence="1 2">
    <name type="scientific">Glossina palpalis gambiensis</name>
    <dbReference type="NCBI Taxonomy" id="67801"/>
    <lineage>
        <taxon>Eukaryota</taxon>
        <taxon>Metazoa</taxon>
        <taxon>Ecdysozoa</taxon>
        <taxon>Arthropoda</taxon>
        <taxon>Hexapoda</taxon>
        <taxon>Insecta</taxon>
        <taxon>Pterygota</taxon>
        <taxon>Neoptera</taxon>
        <taxon>Endopterygota</taxon>
        <taxon>Diptera</taxon>
        <taxon>Brachycera</taxon>
        <taxon>Muscomorpha</taxon>
        <taxon>Hippoboscoidea</taxon>
        <taxon>Glossinidae</taxon>
        <taxon>Glossina</taxon>
    </lineage>
</organism>
<protein>
    <submittedName>
        <fullName evidence="1">Uncharacterized protein</fullName>
    </submittedName>
</protein>
<name>A0A1B0B5W0_9MUSC</name>
<evidence type="ECO:0000313" key="2">
    <source>
        <dbReference type="Proteomes" id="UP000092460"/>
    </source>
</evidence>
<dbReference type="Proteomes" id="UP000092460">
    <property type="component" value="Unassembled WGS sequence"/>
</dbReference>
<evidence type="ECO:0000313" key="1">
    <source>
        <dbReference type="EnsemblMetazoa" id="GPPI019924-PA"/>
    </source>
</evidence>
<dbReference type="EMBL" id="JXJN01008888">
    <property type="status" value="NOT_ANNOTATED_CDS"/>
    <property type="molecule type" value="Genomic_DNA"/>
</dbReference>
<sequence length="101" mass="12042">MLSAKVDHHRAESPKERIDHRVDFFFLRNDDNVHIEEFIFGNFKIMLRRMEQHGSNDLENKLIWKQLPVEMSTKMNHPVAVETIKQSFEILKAFCEVIMSQ</sequence>
<keyword evidence="2" id="KW-1185">Reference proteome</keyword>
<accession>A0A1B0B5W0</accession>
<reference evidence="2" key="1">
    <citation type="submission" date="2015-01" db="EMBL/GenBank/DDBJ databases">
        <authorList>
            <person name="Aksoy S."/>
            <person name="Warren W."/>
            <person name="Wilson R.K."/>
        </authorList>
    </citation>
    <scope>NUCLEOTIDE SEQUENCE [LARGE SCALE GENOMIC DNA]</scope>
    <source>
        <strain evidence="2">IAEA</strain>
    </source>
</reference>
<dbReference type="EnsemblMetazoa" id="GPPI019924-RA">
    <property type="protein sequence ID" value="GPPI019924-PA"/>
    <property type="gene ID" value="GPPI019924"/>
</dbReference>
<reference evidence="1" key="2">
    <citation type="submission" date="2020-05" db="UniProtKB">
        <authorList>
            <consortium name="EnsemblMetazoa"/>
        </authorList>
    </citation>
    <scope>IDENTIFICATION</scope>
    <source>
        <strain evidence="1">IAEA</strain>
    </source>
</reference>
<dbReference type="AlphaFoldDB" id="A0A1B0B5W0"/>